<feature type="coiled-coil region" evidence="7">
    <location>
        <begin position="560"/>
        <end position="716"/>
    </location>
</feature>
<evidence type="ECO:0000256" key="2">
    <source>
        <dbReference type="ARBA" id="ARBA00022840"/>
    </source>
</evidence>
<evidence type="ECO:0000256" key="5">
    <source>
        <dbReference type="PROSITE-ProRule" id="PRU00283"/>
    </source>
</evidence>
<feature type="region of interest" description="Disordered" evidence="8">
    <location>
        <begin position="259"/>
        <end position="311"/>
    </location>
</feature>
<evidence type="ECO:0000259" key="9">
    <source>
        <dbReference type="PROSITE" id="PS50067"/>
    </source>
</evidence>
<feature type="compositionally biased region" description="Polar residues" evidence="8">
    <location>
        <begin position="285"/>
        <end position="299"/>
    </location>
</feature>
<evidence type="ECO:0000256" key="3">
    <source>
        <dbReference type="ARBA" id="ARBA00023054"/>
    </source>
</evidence>
<evidence type="ECO:0000313" key="10">
    <source>
        <dbReference type="EMBL" id="KAG5504937.1"/>
    </source>
</evidence>
<dbReference type="GO" id="GO:0005524">
    <property type="term" value="F:ATP binding"/>
    <property type="evidence" value="ECO:0007669"/>
    <property type="project" value="UniProtKB-UniRule"/>
</dbReference>
<dbReference type="AlphaFoldDB" id="A0A836LC87"/>
<dbReference type="GO" id="GO:0008017">
    <property type="term" value="F:microtubule binding"/>
    <property type="evidence" value="ECO:0007669"/>
    <property type="project" value="InterPro"/>
</dbReference>
<dbReference type="GO" id="GO:0003777">
    <property type="term" value="F:microtubule motor activity"/>
    <property type="evidence" value="ECO:0007669"/>
    <property type="project" value="InterPro"/>
</dbReference>
<feature type="compositionally biased region" description="Low complexity" evidence="8">
    <location>
        <begin position="161"/>
        <end position="177"/>
    </location>
</feature>
<dbReference type="KEGG" id="phet:94290446"/>
<dbReference type="Proteomes" id="UP000674318">
    <property type="component" value="Unassembled WGS sequence"/>
</dbReference>
<evidence type="ECO:0000256" key="7">
    <source>
        <dbReference type="SAM" id="Coils"/>
    </source>
</evidence>
<dbReference type="InterPro" id="IPR019821">
    <property type="entry name" value="Kinesin_motor_CS"/>
</dbReference>
<dbReference type="RefSeq" id="XP_067757198.1">
    <property type="nucleotide sequence ID" value="XM_067900369.1"/>
</dbReference>
<feature type="coiled-coil region" evidence="7">
    <location>
        <begin position="775"/>
        <end position="802"/>
    </location>
</feature>
<keyword evidence="1 5" id="KW-0547">Nucleotide-binding</keyword>
<evidence type="ECO:0000256" key="8">
    <source>
        <dbReference type="SAM" id="MobiDB-lite"/>
    </source>
</evidence>
<dbReference type="GeneID" id="94290446"/>
<feature type="compositionally biased region" description="Acidic residues" evidence="8">
    <location>
        <begin position="259"/>
        <end position="280"/>
    </location>
</feature>
<accession>A0A836LC87</accession>
<feature type="binding site" evidence="5">
    <location>
        <begin position="87"/>
        <end position="94"/>
    </location>
    <ligand>
        <name>ATP</name>
        <dbReference type="ChEBI" id="CHEBI:30616"/>
    </ligand>
</feature>
<keyword evidence="11" id="KW-1185">Reference proteome</keyword>
<keyword evidence="3 7" id="KW-0175">Coiled coil</keyword>
<sequence>MIHKQTASSIEVAVRVRPICFNSHETKTAWRVDATSLTEIAHPDNVFTFDHVYDAAATTVEVYRRNVQRSIVERVAQGYNGTVFAYGQTGSGKSYTMFGDTAGQSPGLIRLAVHDLFKVLTAEQRQKPYMHTGVFVSVLEIYNEQLRDLLRSGDAGGSGANGASSAASPRGSTSASSPATIVPPVASPPVVGIRENAHGVYVHNALRAQVASEQECTAVIYAHAASRVSAATAMNEYSSRSHCVVRISVERSYYLEDALPEADEGEDDGDMCAEEDDSDGDGCASSKQTGRSDTNSSDGTVAPRGKRAVKHKKKVISTLNMVDLAGSERVAKTGATGMRMIEGGHINKSLATLTTVINRLAREASHLHTGNAAPFIPYRDSRLTHLLKTAIGGNSFTVVLCCITPAIESANESRSTLQFASRAKRIKNKVHINEVANAQTRARELEAALRHTKRMLIAQTLYLWSKQLRIRQYEAQLLHAGRTKSPLMRGLAPSASDPAPLMSQEEQKSVIIAQLTARNSALEEELRALRTRIAVAPEGADGGDCIGVSDSAGLAPATDLAALQQSLKSTQLLLKERERALGATQASLGELEALCRELETENKSQADKIKELAGCSSEADALMSAFDKERSTLKEDLTLLRLQLQQSQAQLLDKHRGDDYLAELTRLHVEHQKLQYSYSQLKEKADREKAELIQRLSRLTESHNTLEDDLDEAKDHGKLVNSYLWRLLSAAAQATQGSPLQIKNPTAAVRDDQVAAAVLSLTNLAHIANSKQDHCARAGESVSQLQRRIRLLEEQLVAKDAQRDVLIDTKLKRIQGLVLRLQNYNIALVGEVRRCFHENEQLFDIAMQTAKTQKKVEKAGLTVRSLEEALDRARFAQPPHKPFHHN</sequence>
<dbReference type="PROSITE" id="PS50067">
    <property type="entry name" value="KINESIN_MOTOR_2"/>
    <property type="match status" value="1"/>
</dbReference>
<comment type="similarity">
    <text evidence="5 6">Belongs to the TRAFAC class myosin-kinesin ATPase superfamily. Kinesin family.</text>
</comment>
<comment type="caution">
    <text evidence="10">The sequence shown here is derived from an EMBL/GenBank/DDBJ whole genome shotgun (WGS) entry which is preliminary data.</text>
</comment>
<feature type="coiled-coil region" evidence="7">
    <location>
        <begin position="428"/>
        <end position="455"/>
    </location>
</feature>
<proteinExistence type="inferred from homology"/>
<evidence type="ECO:0000256" key="6">
    <source>
        <dbReference type="RuleBase" id="RU000394"/>
    </source>
</evidence>
<reference evidence="10 11" key="1">
    <citation type="submission" date="2021-02" db="EMBL/GenBank/DDBJ databases">
        <title>Porcisia hertigi Genome sequencing and assembly.</title>
        <authorList>
            <person name="Almutairi H."/>
            <person name="Gatherer D."/>
        </authorList>
    </citation>
    <scope>NUCLEOTIDE SEQUENCE [LARGE SCALE GENOMIC DNA]</scope>
    <source>
        <strain evidence="10 11">C119</strain>
    </source>
</reference>
<evidence type="ECO:0000256" key="4">
    <source>
        <dbReference type="ARBA" id="ARBA00023175"/>
    </source>
</evidence>
<dbReference type="GO" id="GO:0005874">
    <property type="term" value="C:microtubule"/>
    <property type="evidence" value="ECO:0007669"/>
    <property type="project" value="UniProtKB-KW"/>
</dbReference>
<dbReference type="SMART" id="SM00129">
    <property type="entry name" value="KISc"/>
    <property type="match status" value="1"/>
</dbReference>
<evidence type="ECO:0000256" key="1">
    <source>
        <dbReference type="ARBA" id="ARBA00022741"/>
    </source>
</evidence>
<protein>
    <recommendedName>
        <fullName evidence="6">Kinesin-like protein</fullName>
    </recommendedName>
</protein>
<gene>
    <name evidence="10" type="ORF">JKF63_04383</name>
</gene>
<dbReference type="InterPro" id="IPR027417">
    <property type="entry name" value="P-loop_NTPase"/>
</dbReference>
<keyword evidence="4 5" id="KW-0505">Motor protein</keyword>
<keyword evidence="2 5" id="KW-0067">ATP-binding</keyword>
<dbReference type="InterPro" id="IPR027640">
    <property type="entry name" value="Kinesin-like_fam"/>
</dbReference>
<dbReference type="InterPro" id="IPR036961">
    <property type="entry name" value="Kinesin_motor_dom_sf"/>
</dbReference>
<feature type="domain" description="Kinesin motor" evidence="9">
    <location>
        <begin position="9"/>
        <end position="426"/>
    </location>
</feature>
<dbReference type="PANTHER" id="PTHR47968">
    <property type="entry name" value="CENTROMERE PROTEIN E"/>
    <property type="match status" value="1"/>
</dbReference>
<dbReference type="OrthoDB" id="21525at2759"/>
<keyword evidence="6" id="KW-0493">Microtubule</keyword>
<organism evidence="10 11">
    <name type="scientific">Porcisia hertigi</name>
    <dbReference type="NCBI Taxonomy" id="2761500"/>
    <lineage>
        <taxon>Eukaryota</taxon>
        <taxon>Discoba</taxon>
        <taxon>Euglenozoa</taxon>
        <taxon>Kinetoplastea</taxon>
        <taxon>Metakinetoplastina</taxon>
        <taxon>Trypanosomatida</taxon>
        <taxon>Trypanosomatidae</taxon>
        <taxon>Leishmaniinae</taxon>
        <taxon>Porcisia</taxon>
    </lineage>
</organism>
<dbReference type="PANTHER" id="PTHR47968:SF75">
    <property type="entry name" value="CENTROMERE-ASSOCIATED PROTEIN E"/>
    <property type="match status" value="1"/>
</dbReference>
<name>A0A836LC87_9TRYP</name>
<feature type="region of interest" description="Disordered" evidence="8">
    <location>
        <begin position="153"/>
        <end position="183"/>
    </location>
</feature>
<evidence type="ECO:0000313" key="11">
    <source>
        <dbReference type="Proteomes" id="UP000674318"/>
    </source>
</evidence>
<dbReference type="GO" id="GO:0007018">
    <property type="term" value="P:microtubule-based movement"/>
    <property type="evidence" value="ECO:0007669"/>
    <property type="project" value="InterPro"/>
</dbReference>
<dbReference type="EMBL" id="JAFJZO010000022">
    <property type="protein sequence ID" value="KAG5504937.1"/>
    <property type="molecule type" value="Genomic_DNA"/>
</dbReference>
<dbReference type="InterPro" id="IPR001752">
    <property type="entry name" value="Kinesin_motor_dom"/>
</dbReference>
<dbReference type="PRINTS" id="PR00380">
    <property type="entry name" value="KINESINHEAVY"/>
</dbReference>
<dbReference type="Gene3D" id="3.40.850.10">
    <property type="entry name" value="Kinesin motor domain"/>
    <property type="match status" value="1"/>
</dbReference>
<dbReference type="PROSITE" id="PS00411">
    <property type="entry name" value="KINESIN_MOTOR_1"/>
    <property type="match status" value="1"/>
</dbReference>
<dbReference type="SUPFAM" id="SSF52540">
    <property type="entry name" value="P-loop containing nucleoside triphosphate hydrolases"/>
    <property type="match status" value="1"/>
</dbReference>
<dbReference type="Pfam" id="PF00225">
    <property type="entry name" value="Kinesin"/>
    <property type="match status" value="2"/>
</dbReference>